<dbReference type="GO" id="GO:0000049">
    <property type="term" value="F:tRNA binding"/>
    <property type="evidence" value="ECO:0007669"/>
    <property type="project" value="UniProtKB-UniRule"/>
</dbReference>
<evidence type="ECO:0000256" key="18">
    <source>
        <dbReference type="PIRSR" id="PIRSR017689-1"/>
    </source>
</evidence>
<feature type="site" description="May act as a substrate filter by repelling compounds with a negatively charged alpha-carboxylate" evidence="19">
    <location>
        <position position="76"/>
    </location>
</feature>
<dbReference type="KEGG" id="psyt:DSAG12_00152"/>
<keyword evidence="11 17" id="KW-0648">Protein biosynthesis</keyword>
<dbReference type="SUPFAM" id="SSF53383">
    <property type="entry name" value="PLP-dependent transferases"/>
    <property type="match status" value="1"/>
</dbReference>
<evidence type="ECO:0000256" key="6">
    <source>
        <dbReference type="ARBA" id="ARBA00021963"/>
    </source>
</evidence>
<dbReference type="RefSeq" id="WP_147661296.1">
    <property type="nucleotide sequence ID" value="NZ_CP042905.2"/>
</dbReference>
<dbReference type="InterPro" id="IPR008829">
    <property type="entry name" value="SepSecS/SepCysS"/>
</dbReference>
<protein>
    <recommendedName>
        <fullName evidence="6 17">O-phosphoseryl-tRNA(Sec) selenium transferase</fullName>
        <ecNumber evidence="5 17">2.9.1.2</ecNumber>
    </recommendedName>
    <alternativeName>
        <fullName evidence="13 17">Selenocysteine synthase</fullName>
    </alternativeName>
    <alternativeName>
        <fullName evidence="14 17">Selenocysteinyl-tRNA(Sec) synthase</fullName>
    </alternativeName>
    <alternativeName>
        <fullName evidence="15 17">Sep-tRNA:Sec-tRNA synthase</fullName>
    </alternativeName>
</protein>
<feature type="binding site" evidence="18">
    <location>
        <position position="323"/>
    </location>
    <ligand>
        <name>substrate</name>
    </ligand>
</feature>
<evidence type="ECO:0000256" key="2">
    <source>
        <dbReference type="ARBA" id="ARBA00002552"/>
    </source>
</evidence>
<feature type="binding site" evidence="18">
    <location>
        <position position="100"/>
    </location>
    <ligand>
        <name>substrate</name>
    </ligand>
</feature>
<keyword evidence="12 17" id="KW-0711">Selenium</keyword>
<dbReference type="InterPro" id="IPR019872">
    <property type="entry name" value="Sec-tRNA_Se_transferase"/>
</dbReference>
<dbReference type="PANTHER" id="PTHR12944">
    <property type="entry name" value="SOLUBLE LIVER ANTIGEN/LIVER PANCREAS ANTIGEN"/>
    <property type="match status" value="1"/>
</dbReference>
<feature type="modified residue" description="N6-(pyridoxal phosphate)lysine" evidence="19">
    <location>
        <position position="294"/>
    </location>
</feature>
<dbReference type="EMBL" id="CP042905">
    <property type="protein sequence ID" value="QEE14339.1"/>
    <property type="molecule type" value="Genomic_DNA"/>
</dbReference>
<reference evidence="20 21" key="1">
    <citation type="journal article" date="2020" name="Nature">
        <title>Isolation of an archaeon at the prokaryote-eukaryote interface.</title>
        <authorList>
            <person name="Imachi H."/>
            <person name="Nobu M.K."/>
            <person name="Nakahara N."/>
            <person name="Morono Y."/>
            <person name="Ogawara M."/>
            <person name="Takaki Y."/>
            <person name="Takano Y."/>
            <person name="Uematsu K."/>
            <person name="Ikuta T."/>
            <person name="Ito M."/>
            <person name="Matsui Y."/>
            <person name="Miyazaki M."/>
            <person name="Murata K."/>
            <person name="Saito Y."/>
            <person name="Sakai S."/>
            <person name="Song C."/>
            <person name="Tasumi E."/>
            <person name="Yamanaka Y."/>
            <person name="Yamaguchi T."/>
            <person name="Kamagata Y."/>
            <person name="Tamaki H."/>
            <person name="Takai K."/>
        </authorList>
    </citation>
    <scope>NUCLEOTIDE SEQUENCE [LARGE SCALE GENOMIC DNA]</scope>
    <source>
        <strain evidence="20 21">MK-D1</strain>
    </source>
</reference>
<evidence type="ECO:0000313" key="21">
    <source>
        <dbReference type="Proteomes" id="UP000321408"/>
    </source>
</evidence>
<gene>
    <name evidence="20" type="primary">spcS</name>
    <name evidence="20" type="ORF">DSAG12_00152</name>
</gene>
<dbReference type="Gene3D" id="3.40.640.10">
    <property type="entry name" value="Type I PLP-dependent aspartate aminotransferase-like (Major domain)"/>
    <property type="match status" value="1"/>
</dbReference>
<evidence type="ECO:0000256" key="16">
    <source>
        <dbReference type="ARBA" id="ARBA00048808"/>
    </source>
</evidence>
<evidence type="ECO:0000256" key="11">
    <source>
        <dbReference type="ARBA" id="ARBA00022917"/>
    </source>
</evidence>
<organism evidence="20 21">
    <name type="scientific">Promethearchaeum syntrophicum</name>
    <dbReference type="NCBI Taxonomy" id="2594042"/>
    <lineage>
        <taxon>Archaea</taxon>
        <taxon>Promethearchaeati</taxon>
        <taxon>Promethearchaeota</taxon>
        <taxon>Promethearchaeia</taxon>
        <taxon>Promethearchaeales</taxon>
        <taxon>Promethearchaeaceae</taxon>
        <taxon>Promethearchaeum</taxon>
    </lineage>
</organism>
<dbReference type="Pfam" id="PF05889">
    <property type="entry name" value="SepSecS"/>
    <property type="match status" value="1"/>
</dbReference>
<evidence type="ECO:0000256" key="15">
    <source>
        <dbReference type="ARBA" id="ARBA00032693"/>
    </source>
</evidence>
<dbReference type="GO" id="GO:0001514">
    <property type="term" value="P:selenocysteine incorporation"/>
    <property type="evidence" value="ECO:0007669"/>
    <property type="project" value="TreeGrafter"/>
</dbReference>
<reference evidence="20 21" key="2">
    <citation type="journal article" date="2024" name="Int. J. Syst. Evol. Microbiol.">
        <title>Promethearchaeum syntrophicum gen. nov., sp. nov., an anaerobic, obligately syntrophic archaeon, the first isolate of the lineage 'Asgard' archaea, and proposal of the new archaeal phylum Promethearchaeota phyl. nov. and kingdom Promethearchaeati regn. nov.</title>
        <authorList>
            <person name="Imachi H."/>
            <person name="Nobu M.K."/>
            <person name="Kato S."/>
            <person name="Takaki Y."/>
            <person name="Miyazaki M."/>
            <person name="Miyata M."/>
            <person name="Ogawara M."/>
            <person name="Saito Y."/>
            <person name="Sakai S."/>
            <person name="Tahara Y.O."/>
            <person name="Takano Y."/>
            <person name="Tasumi E."/>
            <person name="Uematsu K."/>
            <person name="Yoshimura T."/>
            <person name="Itoh T."/>
            <person name="Ohkuma M."/>
            <person name="Takai K."/>
        </authorList>
    </citation>
    <scope>NUCLEOTIDE SEQUENCE [LARGE SCALE GENOMIC DNA]</scope>
    <source>
        <strain evidence="20 21">MK-D1</strain>
    </source>
</reference>
<evidence type="ECO:0000256" key="17">
    <source>
        <dbReference type="PIRNR" id="PIRNR017689"/>
    </source>
</evidence>
<keyword evidence="10 17" id="KW-0663">Pyridoxal phosphate</keyword>
<dbReference type="GO" id="GO:0001717">
    <property type="term" value="P:conversion of seryl-tRNAsec to selenocys-tRNAsec"/>
    <property type="evidence" value="ECO:0007669"/>
    <property type="project" value="UniProtKB-UniRule"/>
</dbReference>
<dbReference type="OrthoDB" id="64344at2157"/>
<comment type="similarity">
    <text evidence="4 17">Belongs to the SepSecS family.</text>
</comment>
<evidence type="ECO:0000256" key="8">
    <source>
        <dbReference type="ARBA" id="ARBA00022679"/>
    </source>
</evidence>
<feature type="binding site" evidence="18">
    <location>
        <position position="99"/>
    </location>
    <ligand>
        <name>substrate</name>
    </ligand>
</feature>
<name>A0A5B9D5F9_9ARCH</name>
<dbReference type="GO" id="GO:0098621">
    <property type="term" value="F:O-phosphoseryl-tRNA(Sec) selenium transferase activity"/>
    <property type="evidence" value="ECO:0007669"/>
    <property type="project" value="UniProtKB-EC"/>
</dbReference>
<comment type="catalytic activity">
    <reaction evidence="16 17">
        <text>O-phospho-L-seryl-tRNA(Sec) + selenophosphate + H2O = L-selenocysteinyl-tRNA(Sec) + 2 phosphate</text>
        <dbReference type="Rhea" id="RHEA:25041"/>
        <dbReference type="Rhea" id="RHEA-COMP:9743"/>
        <dbReference type="Rhea" id="RHEA-COMP:9947"/>
        <dbReference type="ChEBI" id="CHEBI:15377"/>
        <dbReference type="ChEBI" id="CHEBI:16144"/>
        <dbReference type="ChEBI" id="CHEBI:43474"/>
        <dbReference type="ChEBI" id="CHEBI:78551"/>
        <dbReference type="ChEBI" id="CHEBI:78573"/>
        <dbReference type="EC" id="2.9.1.2"/>
    </reaction>
</comment>
<dbReference type="EC" id="2.9.1.2" evidence="5 17"/>
<evidence type="ECO:0000256" key="10">
    <source>
        <dbReference type="ARBA" id="ARBA00022898"/>
    </source>
</evidence>
<dbReference type="Proteomes" id="UP000321408">
    <property type="component" value="Chromosome"/>
</dbReference>
<evidence type="ECO:0000256" key="19">
    <source>
        <dbReference type="PIRSR" id="PIRSR017689-50"/>
    </source>
</evidence>
<feature type="binding site" evidence="18">
    <location>
        <position position="77"/>
    </location>
    <ligand>
        <name>pyridoxal 5'-phosphate</name>
        <dbReference type="ChEBI" id="CHEBI:597326"/>
    </ligand>
</feature>
<evidence type="ECO:0000256" key="5">
    <source>
        <dbReference type="ARBA" id="ARBA00012464"/>
    </source>
</evidence>
<dbReference type="InterPro" id="IPR015421">
    <property type="entry name" value="PyrdxlP-dep_Trfase_major"/>
</dbReference>
<evidence type="ECO:0000256" key="4">
    <source>
        <dbReference type="ARBA" id="ARBA00007037"/>
    </source>
</evidence>
<dbReference type="InterPro" id="IPR015424">
    <property type="entry name" value="PyrdxlP-dep_Trfase"/>
</dbReference>
<dbReference type="PANTHER" id="PTHR12944:SF2">
    <property type="entry name" value="O-PHOSPHOSERYL-TRNA(SEC) SELENIUM TRANSFERASE"/>
    <property type="match status" value="1"/>
</dbReference>
<proteinExistence type="inferred from homology"/>
<accession>A0A5B9D5F9</accession>
<keyword evidence="21" id="KW-1185">Reference proteome</keyword>
<dbReference type="NCBIfam" id="TIGR03531">
    <property type="entry name" value="selenium_SpcS"/>
    <property type="match status" value="1"/>
</dbReference>
<dbReference type="PIRSF" id="PIRSF017689">
    <property type="entry name" value="SepSecS"/>
    <property type="match status" value="1"/>
</dbReference>
<dbReference type="UniPathway" id="UPA00906">
    <property type="reaction ID" value="UER00898"/>
</dbReference>
<keyword evidence="8 17" id="KW-0808">Transferase</keyword>
<evidence type="ECO:0000256" key="1">
    <source>
        <dbReference type="ARBA" id="ARBA00001933"/>
    </source>
</evidence>
<dbReference type="GeneID" id="41328156"/>
<feature type="binding site" evidence="18">
    <location>
        <position position="107"/>
    </location>
    <ligand>
        <name>substrate</name>
    </ligand>
</feature>
<keyword evidence="7 17" id="KW-0820">tRNA-binding</keyword>
<comment type="cofactor">
    <cofactor evidence="1 17 19">
        <name>pyridoxal 5'-phosphate</name>
        <dbReference type="ChEBI" id="CHEBI:597326"/>
    </cofactor>
</comment>
<keyword evidence="9 17" id="KW-0694">RNA-binding</keyword>
<sequence length="459" mass="51339">MWKKEFFDSLENLGVPSHMLKRSSIGFKEIWKPIMELFQQRKIPEHGWNDFQIRQLLDILSHLDSDKDPRSIRIGEREGRISSVILNEISGGFCHGIGRSGELTAAQPKAAGASLMQNLTNIIVLSLIKSLGLPNIKTALTIPFGTGMSIGMAMRGALNYHKIDIHEKPMVLMTQIDHKSPRKGIEYIGGILKIIPGRYGKNYYSNEGVFTNIEEIKEIYHLNSNKISAIISSTCFFAPRVPDNIKEIAKFAKKNEIIHIINNAYGLQTPALLKLIRQSIDAGRIDAIVQSTDKNFLTPVGGAVITSPNTDLIKEISKSYAGRASASPVVQLLVSLLSMGKQGYLSRIEFQKENRTFLEDSLLELANEFNEQIIECNNPVSCAMSLKNIKPEKIQDLGGILYNLRVTGPRIINIHKDPFGSCTTEMKWPYVVMNAAIGVEKKHIFEAVDRLKRAIKQVK</sequence>
<evidence type="ECO:0000256" key="7">
    <source>
        <dbReference type="ARBA" id="ARBA00022555"/>
    </source>
</evidence>
<evidence type="ECO:0000313" key="20">
    <source>
        <dbReference type="EMBL" id="QEE14339.1"/>
    </source>
</evidence>
<evidence type="ECO:0000256" key="3">
    <source>
        <dbReference type="ARBA" id="ARBA00004822"/>
    </source>
</evidence>
<evidence type="ECO:0000256" key="13">
    <source>
        <dbReference type="ARBA" id="ARBA00030669"/>
    </source>
</evidence>
<dbReference type="AlphaFoldDB" id="A0A5B9D5F9"/>
<evidence type="ECO:0000256" key="9">
    <source>
        <dbReference type="ARBA" id="ARBA00022884"/>
    </source>
</evidence>
<evidence type="ECO:0000256" key="14">
    <source>
        <dbReference type="ARBA" id="ARBA00032048"/>
    </source>
</evidence>
<evidence type="ECO:0000256" key="12">
    <source>
        <dbReference type="ARBA" id="ARBA00023266"/>
    </source>
</evidence>
<comment type="pathway">
    <text evidence="3 17">Aminoacyl-tRNA biosynthesis; selenocysteinyl-tRNA(Sec) biosynthesis; selenocysteinyl-tRNA(Sec) from L-seryl-tRNA(Sec) (archaeal/eukaryal route): step 2/2.</text>
</comment>
<comment type="function">
    <text evidence="2 17">Converts O-phosphoseryl-tRNA(Sec) to selenocysteinyl-tRNA(Sec) required for selenoprotein biosynthesis.</text>
</comment>